<evidence type="ECO:0000256" key="1">
    <source>
        <dbReference type="SAM" id="MobiDB-lite"/>
    </source>
</evidence>
<sequence length="178" mass="20511">MSRSKTSYSDSYFWQHDNSQRKSSGAPVKSALVNDFKTAVAKGPVYGHSGEKVQVQVAEPTNVKPSAKTLKVNNPIQQKVDKSKLLLDEVCVKDKELQMMLTNYRQARKIDPRTGGLVAHMTPLLISYYDQSGEDRYPLLSSRKFQDQVKNYYKERDINASFRNDSDNEHWRIYLYPQ</sequence>
<gene>
    <name evidence="2" type="ORF">Catovirus_2_64</name>
</gene>
<name>A0A1V0SBM0_9VIRU</name>
<accession>A0A1V0SBM0</accession>
<organism evidence="2">
    <name type="scientific">Catovirus CTV1</name>
    <dbReference type="NCBI Taxonomy" id="1977631"/>
    <lineage>
        <taxon>Viruses</taxon>
        <taxon>Varidnaviria</taxon>
        <taxon>Bamfordvirae</taxon>
        <taxon>Nucleocytoviricota</taxon>
        <taxon>Megaviricetes</taxon>
        <taxon>Imitervirales</taxon>
        <taxon>Mimiviridae</taxon>
        <taxon>Klosneuvirinae</taxon>
        <taxon>Catovirus</taxon>
    </lineage>
</organism>
<feature type="region of interest" description="Disordered" evidence="1">
    <location>
        <begin position="1"/>
        <end position="27"/>
    </location>
</feature>
<proteinExistence type="predicted"/>
<dbReference type="EMBL" id="KY684084">
    <property type="protein sequence ID" value="ARF09115.1"/>
    <property type="molecule type" value="Genomic_DNA"/>
</dbReference>
<protein>
    <submittedName>
        <fullName evidence="2">Uncharacterized protein</fullName>
    </submittedName>
</protein>
<reference evidence="2" key="1">
    <citation type="journal article" date="2017" name="Science">
        <title>Giant viruses with an expanded complement of translation system components.</title>
        <authorList>
            <person name="Schulz F."/>
            <person name="Yutin N."/>
            <person name="Ivanova N.N."/>
            <person name="Ortega D.R."/>
            <person name="Lee T.K."/>
            <person name="Vierheilig J."/>
            <person name="Daims H."/>
            <person name="Horn M."/>
            <person name="Wagner M."/>
            <person name="Jensen G.J."/>
            <person name="Kyrpides N.C."/>
            <person name="Koonin E.V."/>
            <person name="Woyke T."/>
        </authorList>
    </citation>
    <scope>NUCLEOTIDE SEQUENCE</scope>
    <source>
        <strain evidence="2">CTV1</strain>
    </source>
</reference>
<feature type="compositionally biased region" description="Polar residues" evidence="1">
    <location>
        <begin position="1"/>
        <end position="12"/>
    </location>
</feature>
<evidence type="ECO:0000313" key="2">
    <source>
        <dbReference type="EMBL" id="ARF09115.1"/>
    </source>
</evidence>